<dbReference type="Proteomes" id="UP000003986">
    <property type="component" value="Unassembled WGS sequence"/>
</dbReference>
<evidence type="ECO:0000313" key="1">
    <source>
        <dbReference type="EMBL" id="EFE78462.2"/>
    </source>
</evidence>
<protein>
    <submittedName>
        <fullName evidence="1">Predicted protein</fullName>
    </submittedName>
</protein>
<reference evidence="2" key="2">
    <citation type="submission" date="2008-12" db="EMBL/GenBank/DDBJ databases">
        <title>Annotation of Streptomyces roseosporus strain NRRL 15998.</title>
        <authorList>
            <consortium name="The Broad Institute Genome Sequencing Platform"/>
            <consortium name="Broad Institute Microbial Sequencing Center"/>
            <person name="Fischbach M."/>
            <person name="Ward D."/>
            <person name="Young S."/>
            <person name="Kodira C.D."/>
            <person name="Zeng Q."/>
            <person name="Koehrsen M."/>
            <person name="Godfrey P."/>
            <person name="Alvarado L."/>
            <person name="Berlin A.M."/>
            <person name="Borenstein D."/>
            <person name="Chen Z."/>
            <person name="Engels R."/>
            <person name="Freedman E."/>
            <person name="Gellesch M."/>
            <person name="Goldberg J."/>
            <person name="Griggs A."/>
            <person name="Gujja S."/>
            <person name="Heiman D.I."/>
            <person name="Hepburn T.A."/>
            <person name="Howarth C."/>
            <person name="Jen D."/>
            <person name="Larson L."/>
            <person name="Lewis B."/>
            <person name="Mehta T."/>
            <person name="Park D."/>
            <person name="Pearson M."/>
            <person name="Roberts A."/>
            <person name="Saif S."/>
            <person name="Shea T.D."/>
            <person name="Shenoy N."/>
            <person name="Sisk P."/>
            <person name="Stolte C."/>
            <person name="Sykes S.N."/>
            <person name="Walk T."/>
            <person name="White J."/>
            <person name="Yandava C."/>
            <person name="Straight P."/>
            <person name="Clardy J."/>
            <person name="Hung D."/>
            <person name="Kolter R."/>
            <person name="Mekalanos J."/>
            <person name="Walker S."/>
            <person name="Walsh C.T."/>
            <person name="Wieland B.L.C."/>
            <person name="Ilzarbe M."/>
            <person name="Galagan J."/>
            <person name="Nusbaum C."/>
            <person name="Birren B."/>
        </authorList>
    </citation>
    <scope>NUCLEOTIDE SEQUENCE [LARGE SCALE GENOMIC DNA]</scope>
    <source>
        <strain evidence="2">NRRL 15998</strain>
    </source>
</reference>
<dbReference type="AlphaFoldDB" id="D6AVL4"/>
<gene>
    <name evidence="1" type="ORF">SSGG_05829</name>
</gene>
<proteinExistence type="predicted"/>
<accession>D6AVL4</accession>
<evidence type="ECO:0000313" key="2">
    <source>
        <dbReference type="Proteomes" id="UP000003986"/>
    </source>
</evidence>
<dbReference type="EMBL" id="DS999644">
    <property type="protein sequence ID" value="EFE78462.2"/>
    <property type="molecule type" value="Genomic_DNA"/>
</dbReference>
<sequence>MHLCKAHLSALFVLPRPVPVPTPYGWVGGEVRSRGGDVIKDGDVIPTLRQVLARGWWGKAAARLSS</sequence>
<reference evidence="2" key="1">
    <citation type="submission" date="2008-10" db="EMBL/GenBank/DDBJ databases">
        <authorList>
            <person name="Molnar K."/>
        </authorList>
    </citation>
    <scope>NUCLEOTIDE SEQUENCE [LARGE SCALE GENOMIC DNA]</scope>
    <source>
        <strain evidence="2">NRRL 15998</strain>
    </source>
</reference>
<name>D6AVL4_STRFL</name>
<organism evidence="1 2">
    <name type="scientific">Streptomyces filamentosus NRRL 15998</name>
    <dbReference type="NCBI Taxonomy" id="457431"/>
    <lineage>
        <taxon>Bacteria</taxon>
        <taxon>Bacillati</taxon>
        <taxon>Actinomycetota</taxon>
        <taxon>Actinomycetes</taxon>
        <taxon>Kitasatosporales</taxon>
        <taxon>Streptomycetaceae</taxon>
        <taxon>Streptomyces</taxon>
    </lineage>
</organism>